<dbReference type="Pfam" id="PF02931">
    <property type="entry name" value="Neur_chan_LBD"/>
    <property type="match status" value="1"/>
</dbReference>
<dbReference type="Proteomes" id="UP000014760">
    <property type="component" value="Unassembled WGS sequence"/>
</dbReference>
<dbReference type="AlphaFoldDB" id="R7UT04"/>
<dbReference type="HOGENOM" id="CLU_018074_7_1_1"/>
<dbReference type="GO" id="GO:0005230">
    <property type="term" value="F:extracellular ligand-gated monoatomic ion channel activity"/>
    <property type="evidence" value="ECO:0007669"/>
    <property type="project" value="InterPro"/>
</dbReference>
<feature type="non-terminal residue" evidence="2">
    <location>
        <position position="136"/>
    </location>
</feature>
<dbReference type="OMA" id="YVIWTNE"/>
<accession>R7UT04</accession>
<dbReference type="EMBL" id="KB298361">
    <property type="protein sequence ID" value="ELU09298.1"/>
    <property type="molecule type" value="Genomic_DNA"/>
</dbReference>
<keyword evidence="4" id="KW-1185">Reference proteome</keyword>
<feature type="domain" description="Neurotransmitter-gated ion-channel ligand-binding" evidence="1">
    <location>
        <begin position="3"/>
        <end position="136"/>
    </location>
</feature>
<evidence type="ECO:0000313" key="2">
    <source>
        <dbReference type="EMBL" id="ELU09298.1"/>
    </source>
</evidence>
<dbReference type="InterPro" id="IPR036734">
    <property type="entry name" value="Neur_chan_lig-bd_sf"/>
</dbReference>
<dbReference type="Gene3D" id="2.70.170.10">
    <property type="entry name" value="Neurotransmitter-gated ion-channel ligand-binding domain"/>
    <property type="match status" value="1"/>
</dbReference>
<dbReference type="EMBL" id="AMQN01006440">
    <property type="status" value="NOT_ANNOTATED_CDS"/>
    <property type="molecule type" value="Genomic_DNA"/>
</dbReference>
<evidence type="ECO:0000313" key="3">
    <source>
        <dbReference type="EnsemblMetazoa" id="CapteP28583"/>
    </source>
</evidence>
<gene>
    <name evidence="2" type="ORF">CAPTEDRAFT_28583</name>
</gene>
<dbReference type="InterPro" id="IPR006202">
    <property type="entry name" value="Neur_chan_lig-bd"/>
</dbReference>
<dbReference type="EnsemblMetazoa" id="CapteT28583">
    <property type="protein sequence ID" value="CapteP28583"/>
    <property type="gene ID" value="CapteG28583"/>
</dbReference>
<organism evidence="2">
    <name type="scientific">Capitella teleta</name>
    <name type="common">Polychaete worm</name>
    <dbReference type="NCBI Taxonomy" id="283909"/>
    <lineage>
        <taxon>Eukaryota</taxon>
        <taxon>Metazoa</taxon>
        <taxon>Spiralia</taxon>
        <taxon>Lophotrochozoa</taxon>
        <taxon>Annelida</taxon>
        <taxon>Polychaeta</taxon>
        <taxon>Sedentaria</taxon>
        <taxon>Scolecida</taxon>
        <taxon>Capitellidae</taxon>
        <taxon>Capitella</taxon>
    </lineage>
</organism>
<dbReference type="OrthoDB" id="410315at2759"/>
<feature type="non-terminal residue" evidence="2">
    <location>
        <position position="1"/>
    </location>
</feature>
<sequence>KYAKPLNHSGPIDVLMTLKYRRLIEMDTFAQIMTSKVWLSREWHDAFLKWEPQDYANITYIPWHAISKIWVPDLTIYDAVEMKLTVDETANGGLLFSTGRVVYSPTYLVSTPCAGDVIAFPFDEHYCNLSVGSWIY</sequence>
<protein>
    <recommendedName>
        <fullName evidence="1">Neurotransmitter-gated ion-channel ligand-binding domain-containing protein</fullName>
    </recommendedName>
</protein>
<dbReference type="STRING" id="283909.R7UT04"/>
<reference evidence="2 4" key="2">
    <citation type="journal article" date="2013" name="Nature">
        <title>Insights into bilaterian evolution from three spiralian genomes.</title>
        <authorList>
            <person name="Simakov O."/>
            <person name="Marletaz F."/>
            <person name="Cho S.J."/>
            <person name="Edsinger-Gonzales E."/>
            <person name="Havlak P."/>
            <person name="Hellsten U."/>
            <person name="Kuo D.H."/>
            <person name="Larsson T."/>
            <person name="Lv J."/>
            <person name="Arendt D."/>
            <person name="Savage R."/>
            <person name="Osoegawa K."/>
            <person name="de Jong P."/>
            <person name="Grimwood J."/>
            <person name="Chapman J.A."/>
            <person name="Shapiro H."/>
            <person name="Aerts A."/>
            <person name="Otillar R.P."/>
            <person name="Terry A.Y."/>
            <person name="Boore J.L."/>
            <person name="Grigoriev I.V."/>
            <person name="Lindberg D.R."/>
            <person name="Seaver E.C."/>
            <person name="Weisblat D.A."/>
            <person name="Putnam N.H."/>
            <person name="Rokhsar D.S."/>
        </authorList>
    </citation>
    <scope>NUCLEOTIDE SEQUENCE</scope>
    <source>
        <strain evidence="2 4">I ESC-2004</strain>
    </source>
</reference>
<evidence type="ECO:0000259" key="1">
    <source>
        <dbReference type="Pfam" id="PF02931"/>
    </source>
</evidence>
<dbReference type="PANTHER" id="PTHR18945">
    <property type="entry name" value="NEUROTRANSMITTER GATED ION CHANNEL"/>
    <property type="match status" value="1"/>
</dbReference>
<reference evidence="3" key="3">
    <citation type="submission" date="2015-06" db="UniProtKB">
        <authorList>
            <consortium name="EnsemblMetazoa"/>
        </authorList>
    </citation>
    <scope>IDENTIFICATION</scope>
</reference>
<dbReference type="GO" id="GO:0016020">
    <property type="term" value="C:membrane"/>
    <property type="evidence" value="ECO:0007669"/>
    <property type="project" value="InterPro"/>
</dbReference>
<dbReference type="InterPro" id="IPR006201">
    <property type="entry name" value="Neur_channel"/>
</dbReference>
<dbReference type="GO" id="GO:0004888">
    <property type="term" value="F:transmembrane signaling receptor activity"/>
    <property type="evidence" value="ECO:0007669"/>
    <property type="project" value="InterPro"/>
</dbReference>
<name>R7UT04_CAPTE</name>
<dbReference type="PRINTS" id="PR00252">
    <property type="entry name" value="NRIONCHANNEL"/>
</dbReference>
<evidence type="ECO:0000313" key="4">
    <source>
        <dbReference type="Proteomes" id="UP000014760"/>
    </source>
</evidence>
<dbReference type="SUPFAM" id="SSF63712">
    <property type="entry name" value="Nicotinic receptor ligand binding domain-like"/>
    <property type="match status" value="1"/>
</dbReference>
<proteinExistence type="predicted"/>
<reference evidence="4" key="1">
    <citation type="submission" date="2012-12" db="EMBL/GenBank/DDBJ databases">
        <authorList>
            <person name="Hellsten U."/>
            <person name="Grimwood J."/>
            <person name="Chapman J.A."/>
            <person name="Shapiro H."/>
            <person name="Aerts A."/>
            <person name="Otillar R.P."/>
            <person name="Terry A.Y."/>
            <person name="Boore J.L."/>
            <person name="Simakov O."/>
            <person name="Marletaz F."/>
            <person name="Cho S.-J."/>
            <person name="Edsinger-Gonzales E."/>
            <person name="Havlak P."/>
            <person name="Kuo D.-H."/>
            <person name="Larsson T."/>
            <person name="Lv J."/>
            <person name="Arendt D."/>
            <person name="Savage R."/>
            <person name="Osoegawa K."/>
            <person name="de Jong P."/>
            <person name="Lindberg D.R."/>
            <person name="Seaver E.C."/>
            <person name="Weisblat D.A."/>
            <person name="Putnam N.H."/>
            <person name="Grigoriev I.V."/>
            <person name="Rokhsar D.S."/>
        </authorList>
    </citation>
    <scope>NUCLEOTIDE SEQUENCE</scope>
    <source>
        <strain evidence="4">I ESC-2004</strain>
    </source>
</reference>